<feature type="transmembrane region" description="Helical" evidence="1">
    <location>
        <begin position="117"/>
        <end position="147"/>
    </location>
</feature>
<accession>A0A2N9K8A5</accession>
<evidence type="ECO:0000313" key="4">
    <source>
        <dbReference type="Proteomes" id="UP000237923"/>
    </source>
</evidence>
<feature type="transmembrane region" description="Helical" evidence="1">
    <location>
        <begin position="80"/>
        <end position="97"/>
    </location>
</feature>
<protein>
    <recommendedName>
        <fullName evidence="6">BCR, YitT family</fullName>
    </recommendedName>
</protein>
<dbReference type="EMBL" id="OKQR01000001">
    <property type="protein sequence ID" value="SPD91587.1"/>
    <property type="molecule type" value="Genomic_DNA"/>
</dbReference>
<evidence type="ECO:0000313" key="2">
    <source>
        <dbReference type="EMBL" id="SPD91587.1"/>
    </source>
</evidence>
<name>A0A2N9K8A5_9LACO</name>
<keyword evidence="1" id="KW-0812">Transmembrane</keyword>
<evidence type="ECO:0000313" key="3">
    <source>
        <dbReference type="EMBL" id="SPE06812.1"/>
    </source>
</evidence>
<feature type="transmembrane region" description="Helical" evidence="1">
    <location>
        <begin position="168"/>
        <end position="196"/>
    </location>
</feature>
<feature type="transmembrane region" description="Helical" evidence="1">
    <location>
        <begin position="53"/>
        <end position="73"/>
    </location>
</feature>
<reference evidence="3 4" key="2">
    <citation type="submission" date="2018-02" db="EMBL/GenBank/DDBJ databases">
        <authorList>
            <person name="Cohen D.B."/>
            <person name="Kent A.D."/>
        </authorList>
    </citation>
    <scope>NUCLEOTIDE SEQUENCE [LARGE SCALE GENOMIC DNA]</scope>
    <source>
        <strain evidence="3 4">CECT 9216</strain>
    </source>
</reference>
<keyword evidence="1" id="KW-1133">Transmembrane helix</keyword>
<proteinExistence type="predicted"/>
<evidence type="ECO:0008006" key="6">
    <source>
        <dbReference type="Google" id="ProtNLM"/>
    </source>
</evidence>
<dbReference type="KEGG" id="lsu:A6B45_04620"/>
<sequence length="216" mass="24476">MFSRKLRSYSFRLCLSIVGTVIIAFGIVLFRLANIGIDPATAADVGISDTFHWNLGNYQLAFNALLFFGVLFFDQTQFGIGTLINMSLPGYIIAYFTPKFEPIVGRWFGSFFYLENIFLFAIGMFLFSLGIGIYTSVNLGVSPYDAVAPLFNKKKWASYRLTRSVQDLFFFVVAIIFGGPLGIGTLLIATLTGYIVQYWRQLFKKIKRHIQKTHSF</sequence>
<keyword evidence="5" id="KW-1185">Reference proteome</keyword>
<keyword evidence="1" id="KW-0472">Membrane</keyword>
<dbReference type="Pfam" id="PF19700">
    <property type="entry name" value="DUF6198"/>
    <property type="match status" value="1"/>
</dbReference>
<dbReference type="Proteomes" id="UP000237923">
    <property type="component" value="Unassembled WGS sequence"/>
</dbReference>
<dbReference type="InterPro" id="IPR038750">
    <property type="entry name" value="YczE/YyaS-like"/>
</dbReference>
<dbReference type="Proteomes" id="UP000239237">
    <property type="component" value="Unassembled WGS sequence"/>
</dbReference>
<dbReference type="PANTHER" id="PTHR40078:SF1">
    <property type="entry name" value="INTEGRAL MEMBRANE PROTEIN"/>
    <property type="match status" value="1"/>
</dbReference>
<organism evidence="3 4">
    <name type="scientific">Leuconostoc suionicum</name>
    <dbReference type="NCBI Taxonomy" id="1511761"/>
    <lineage>
        <taxon>Bacteria</taxon>
        <taxon>Bacillati</taxon>
        <taxon>Bacillota</taxon>
        <taxon>Bacilli</taxon>
        <taxon>Lactobacillales</taxon>
        <taxon>Lactobacillaceae</taxon>
        <taxon>Leuconostoc</taxon>
    </lineage>
</organism>
<dbReference type="EMBL" id="OKQU01000001">
    <property type="protein sequence ID" value="SPE06812.1"/>
    <property type="molecule type" value="Genomic_DNA"/>
</dbReference>
<dbReference type="PANTHER" id="PTHR40078">
    <property type="entry name" value="INTEGRAL MEMBRANE PROTEIN-RELATED"/>
    <property type="match status" value="1"/>
</dbReference>
<evidence type="ECO:0000313" key="5">
    <source>
        <dbReference type="Proteomes" id="UP000239237"/>
    </source>
</evidence>
<gene>
    <name evidence="2" type="ORF">LES8486_00569</name>
    <name evidence="3" type="ORF">LES9216_00716</name>
</gene>
<feature type="transmembrane region" description="Helical" evidence="1">
    <location>
        <begin position="12"/>
        <end position="33"/>
    </location>
</feature>
<reference evidence="2 5" key="1">
    <citation type="submission" date="2018-02" db="EMBL/GenBank/DDBJ databases">
        <authorList>
            <person name="Rodrigo-Torres L."/>
            <person name="Arahal R. D."/>
            <person name="Lucena T."/>
        </authorList>
    </citation>
    <scope>NUCLEOTIDE SEQUENCE [LARGE SCALE GENOMIC DNA]</scope>
    <source>
        <strain evidence="2 5">CECT 8486</strain>
    </source>
</reference>
<evidence type="ECO:0000256" key="1">
    <source>
        <dbReference type="SAM" id="Phobius"/>
    </source>
</evidence>
<dbReference type="AlphaFoldDB" id="A0A2N9K8A5"/>
<dbReference type="RefSeq" id="WP_072613574.1">
    <property type="nucleotide sequence ID" value="NZ_CAURUR010000002.1"/>
</dbReference>